<dbReference type="AlphaFoldDB" id="K5W1F1"/>
<dbReference type="RefSeq" id="XP_007397647.1">
    <property type="nucleotide sequence ID" value="XM_007397585.1"/>
</dbReference>
<dbReference type="HOGENOM" id="CLU_780991_0_0_1"/>
<dbReference type="OrthoDB" id="3232670at2759"/>
<organism evidence="2 3">
    <name type="scientific">Phanerochaete carnosa (strain HHB-10118-sp)</name>
    <name type="common">White-rot fungus</name>
    <name type="synonym">Peniophora carnosa</name>
    <dbReference type="NCBI Taxonomy" id="650164"/>
    <lineage>
        <taxon>Eukaryota</taxon>
        <taxon>Fungi</taxon>
        <taxon>Dikarya</taxon>
        <taxon>Basidiomycota</taxon>
        <taxon>Agaricomycotina</taxon>
        <taxon>Agaricomycetes</taxon>
        <taxon>Polyporales</taxon>
        <taxon>Phanerochaetaceae</taxon>
        <taxon>Phanerochaete</taxon>
    </lineage>
</organism>
<reference evidence="2 3" key="1">
    <citation type="journal article" date="2012" name="BMC Genomics">
        <title>Comparative genomics of the white-rot fungi, Phanerochaete carnosa and P. chrysosporium, to elucidate the genetic basis of the distinct wood types they colonize.</title>
        <authorList>
            <person name="Suzuki H."/>
            <person name="MacDonald J."/>
            <person name="Syed K."/>
            <person name="Salamov A."/>
            <person name="Hori C."/>
            <person name="Aerts A."/>
            <person name="Henrissat B."/>
            <person name="Wiebenga A."/>
            <person name="vanKuyk P.A."/>
            <person name="Barry K."/>
            <person name="Lindquist E."/>
            <person name="LaButti K."/>
            <person name="Lapidus A."/>
            <person name="Lucas S."/>
            <person name="Coutinho P."/>
            <person name="Gong Y."/>
            <person name="Samejima M."/>
            <person name="Mahadevan R."/>
            <person name="Abou-Zaid M."/>
            <person name="de Vries R.P."/>
            <person name="Igarashi K."/>
            <person name="Yadav J.S."/>
            <person name="Grigoriev I.V."/>
            <person name="Master E.R."/>
        </authorList>
    </citation>
    <scope>NUCLEOTIDE SEQUENCE [LARGE SCALE GENOMIC DNA]</scope>
    <source>
        <strain evidence="2 3">HHB-10118-sp</strain>
    </source>
</reference>
<feature type="region of interest" description="Disordered" evidence="1">
    <location>
        <begin position="35"/>
        <end position="63"/>
    </location>
</feature>
<dbReference type="InParanoid" id="K5W1F1"/>
<name>K5W1F1_PHACS</name>
<proteinExistence type="predicted"/>
<protein>
    <submittedName>
        <fullName evidence="2">Uncharacterized protein</fullName>
    </submittedName>
</protein>
<evidence type="ECO:0000313" key="2">
    <source>
        <dbReference type="EMBL" id="EKM52930.1"/>
    </source>
</evidence>
<keyword evidence="3" id="KW-1185">Reference proteome</keyword>
<accession>K5W1F1</accession>
<evidence type="ECO:0000313" key="3">
    <source>
        <dbReference type="Proteomes" id="UP000008370"/>
    </source>
</evidence>
<dbReference type="KEGG" id="pco:PHACADRAFT_259097"/>
<dbReference type="EMBL" id="JH930474">
    <property type="protein sequence ID" value="EKM52930.1"/>
    <property type="molecule type" value="Genomic_DNA"/>
</dbReference>
<sequence>MIERMFNRTTASTSRAARCQNVPRALQLSQAHRLSGMSPQSPLKGGAFLQVSGRPTPPPTATSPSPFFALCSPLIQSPRQRVEKLTHCLASSRPAEIVYPSLDQVTAEAEHVSTFLDLYRVRGFDDAQLVKVKSPTTCDGEPWAPFTAPDMPAQPRRRRNTLRRSRSLGDMQSGIAITSDVVHGPAAGRVATAEKTHAMRLGPMRKDSEFFLQPVRRRGAIVKSDARRMAEFRRRFGTRPARLAPRFPAPDAPLPSPPPPSALLEVKSPLPPSLIAPKAVVVVPQPSAYASLVTVKGQSPLRSPQAPYWVKSPVKEGEGIPKTPRTIRSERRQGWGGAWTMGSIGQVVHKLREVQ</sequence>
<gene>
    <name evidence="2" type="ORF">PHACADRAFT_259097</name>
</gene>
<dbReference type="GeneID" id="18917306"/>
<dbReference type="Proteomes" id="UP000008370">
    <property type="component" value="Unassembled WGS sequence"/>
</dbReference>
<evidence type="ECO:0000256" key="1">
    <source>
        <dbReference type="SAM" id="MobiDB-lite"/>
    </source>
</evidence>